<keyword evidence="6" id="KW-1133">Transmembrane helix</keyword>
<dbReference type="InterPro" id="IPR002123">
    <property type="entry name" value="Plipid/glycerol_acylTrfase"/>
</dbReference>
<keyword evidence="6" id="KW-0472">Membrane</keyword>
<dbReference type="Proteomes" id="UP000466307">
    <property type="component" value="Unassembled WGS sequence"/>
</dbReference>
<evidence type="ECO:0000256" key="3">
    <source>
        <dbReference type="ARBA" id="ARBA00022679"/>
    </source>
</evidence>
<dbReference type="PANTHER" id="PTHR10434:SF64">
    <property type="entry name" value="1-ACYL-SN-GLYCEROL-3-PHOSPHATE ACYLTRANSFERASE-RELATED"/>
    <property type="match status" value="1"/>
</dbReference>
<dbReference type="SUPFAM" id="SSF69593">
    <property type="entry name" value="Glycerol-3-phosphate (1)-acyltransferase"/>
    <property type="match status" value="1"/>
</dbReference>
<keyword evidence="6" id="KW-0812">Transmembrane</keyword>
<reference evidence="8 9" key="1">
    <citation type="submission" date="2020-01" db="EMBL/GenBank/DDBJ databases">
        <title>Investigation of new actinobacteria for the biodesulphurisation of diesel fuel.</title>
        <authorList>
            <person name="Athi Narayanan S.M."/>
        </authorList>
    </citation>
    <scope>NUCLEOTIDE SEQUENCE [LARGE SCALE GENOMIC DNA]</scope>
    <source>
        <strain evidence="8 9">213E</strain>
    </source>
</reference>
<keyword evidence="4" id="KW-0443">Lipid metabolism</keyword>
<dbReference type="GO" id="GO:0006654">
    <property type="term" value="P:phosphatidic acid biosynthetic process"/>
    <property type="evidence" value="ECO:0007669"/>
    <property type="project" value="TreeGrafter"/>
</dbReference>
<evidence type="ECO:0000256" key="1">
    <source>
        <dbReference type="ARBA" id="ARBA00005189"/>
    </source>
</evidence>
<evidence type="ECO:0000256" key="4">
    <source>
        <dbReference type="ARBA" id="ARBA00023098"/>
    </source>
</evidence>
<dbReference type="AlphaFoldDB" id="A0A7K3LUV6"/>
<keyword evidence="9" id="KW-1185">Reference proteome</keyword>
<sequence>MSVAAAHEVGVVAVEATGVVRLAAVADVECAVAQPDSRQVHAWYPASPCGDGCRAGVGASAAGAMLMAARTVKLVLAVMTIAVAGALVTPLPRLVRRAFLRASALTMLRAIGIRIVIDDRRPFGSRTRGLVVANHISYLDILAIAVVQPSRFVAKSDVASMPLVSVLARRFGVITIDRGSLRSLPGVVDVATAGLEADASVAVFPEGTTWCGGAQGRFHPAFFQSALDAGVPILPVGIGFTVDGCRTAEPGFIGEDGPADTLRRVLRSRRVVVHVCLHEPQLPHGDRRELAARCELLVRSVHRERGTATPTHRG</sequence>
<proteinExistence type="predicted"/>
<gene>
    <name evidence="8" type="ORF">GYA93_20220</name>
</gene>
<evidence type="ECO:0000256" key="5">
    <source>
        <dbReference type="ARBA" id="ARBA00023315"/>
    </source>
</evidence>
<comment type="pathway">
    <text evidence="1">Lipid metabolism.</text>
</comment>
<evidence type="ECO:0000313" key="8">
    <source>
        <dbReference type="EMBL" id="NDK91876.1"/>
    </source>
</evidence>
<keyword evidence="5 8" id="KW-0012">Acyltransferase</keyword>
<dbReference type="EMBL" id="JAADZU010000087">
    <property type="protein sequence ID" value="NDK91876.1"/>
    <property type="molecule type" value="Genomic_DNA"/>
</dbReference>
<dbReference type="SMART" id="SM00563">
    <property type="entry name" value="PlsC"/>
    <property type="match status" value="1"/>
</dbReference>
<name>A0A7K3LUV6_9ACTN</name>
<evidence type="ECO:0000256" key="6">
    <source>
        <dbReference type="SAM" id="Phobius"/>
    </source>
</evidence>
<keyword evidence="2" id="KW-0444">Lipid biosynthesis</keyword>
<evidence type="ECO:0000313" key="9">
    <source>
        <dbReference type="Proteomes" id="UP000466307"/>
    </source>
</evidence>
<dbReference type="PANTHER" id="PTHR10434">
    <property type="entry name" value="1-ACYL-SN-GLYCEROL-3-PHOSPHATE ACYLTRANSFERASE"/>
    <property type="match status" value="1"/>
</dbReference>
<dbReference type="CDD" id="cd07989">
    <property type="entry name" value="LPLAT_AGPAT-like"/>
    <property type="match status" value="1"/>
</dbReference>
<feature type="transmembrane region" description="Helical" evidence="6">
    <location>
        <begin position="74"/>
        <end position="92"/>
    </location>
</feature>
<dbReference type="GO" id="GO:0003841">
    <property type="term" value="F:1-acylglycerol-3-phosphate O-acyltransferase activity"/>
    <property type="evidence" value="ECO:0007669"/>
    <property type="project" value="TreeGrafter"/>
</dbReference>
<organism evidence="8 9">
    <name type="scientific">Gordonia desulfuricans</name>
    <dbReference type="NCBI Taxonomy" id="89051"/>
    <lineage>
        <taxon>Bacteria</taxon>
        <taxon>Bacillati</taxon>
        <taxon>Actinomycetota</taxon>
        <taxon>Actinomycetes</taxon>
        <taxon>Mycobacteriales</taxon>
        <taxon>Gordoniaceae</taxon>
        <taxon>Gordonia</taxon>
    </lineage>
</organism>
<dbReference type="Pfam" id="PF01553">
    <property type="entry name" value="Acyltransferase"/>
    <property type="match status" value="1"/>
</dbReference>
<accession>A0A7K3LUV6</accession>
<protein>
    <submittedName>
        <fullName evidence="8">1-acyl-sn-glycerol-3-phosphate acyltransferase</fullName>
    </submittedName>
</protein>
<dbReference type="RefSeq" id="WP_083534473.1">
    <property type="nucleotide sequence ID" value="NZ_JAADZU010000087.1"/>
</dbReference>
<keyword evidence="3 8" id="KW-0808">Transferase</keyword>
<feature type="domain" description="Phospholipid/glycerol acyltransferase" evidence="7">
    <location>
        <begin position="129"/>
        <end position="241"/>
    </location>
</feature>
<evidence type="ECO:0000256" key="2">
    <source>
        <dbReference type="ARBA" id="ARBA00022516"/>
    </source>
</evidence>
<evidence type="ECO:0000259" key="7">
    <source>
        <dbReference type="SMART" id="SM00563"/>
    </source>
</evidence>
<comment type="caution">
    <text evidence="8">The sequence shown here is derived from an EMBL/GenBank/DDBJ whole genome shotgun (WGS) entry which is preliminary data.</text>
</comment>